<feature type="transmembrane region" description="Helical" evidence="1">
    <location>
        <begin position="286"/>
        <end position="305"/>
    </location>
</feature>
<keyword evidence="1" id="KW-1133">Transmembrane helix</keyword>
<keyword evidence="1" id="KW-0472">Membrane</keyword>
<dbReference type="InterPro" id="IPR036259">
    <property type="entry name" value="MFS_trans_sf"/>
</dbReference>
<dbReference type="PANTHER" id="PTHR23530">
    <property type="entry name" value="TRANSPORT PROTEIN-RELATED"/>
    <property type="match status" value="1"/>
</dbReference>
<feature type="transmembrane region" description="Helical" evidence="1">
    <location>
        <begin position="262"/>
        <end position="280"/>
    </location>
</feature>
<feature type="transmembrane region" description="Helical" evidence="1">
    <location>
        <begin position="141"/>
        <end position="160"/>
    </location>
</feature>
<reference evidence="2" key="1">
    <citation type="submission" date="2021-04" db="EMBL/GenBank/DDBJ databases">
        <title>Pseudonocardia sp. nov., isolated from sandy soil of mangrove forest.</title>
        <authorList>
            <person name="Zan Z."/>
            <person name="Huang R."/>
            <person name="Liu W."/>
        </authorList>
    </citation>
    <scope>NUCLEOTIDE SEQUENCE</scope>
    <source>
        <strain evidence="2">S2-4</strain>
    </source>
</reference>
<dbReference type="EMBL" id="JAGSOV010000065">
    <property type="protein sequence ID" value="MCO1659412.1"/>
    <property type="molecule type" value="Genomic_DNA"/>
</dbReference>
<name>A0ABT1A8Q7_9PSEU</name>
<keyword evidence="1" id="KW-0812">Transmembrane</keyword>
<dbReference type="Pfam" id="PF07690">
    <property type="entry name" value="MFS_1"/>
    <property type="match status" value="1"/>
</dbReference>
<feature type="transmembrane region" description="Helical" evidence="1">
    <location>
        <begin position="232"/>
        <end position="255"/>
    </location>
</feature>
<protein>
    <submittedName>
        <fullName evidence="2">MFS transporter</fullName>
    </submittedName>
</protein>
<feature type="transmembrane region" description="Helical" evidence="1">
    <location>
        <begin position="20"/>
        <end position="42"/>
    </location>
</feature>
<comment type="caution">
    <text evidence="2">The sequence shown here is derived from an EMBL/GenBank/DDBJ whole genome shotgun (WGS) entry which is preliminary data.</text>
</comment>
<dbReference type="InterPro" id="IPR053160">
    <property type="entry name" value="MFS_DHA3_Transporter"/>
</dbReference>
<feature type="transmembrane region" description="Helical" evidence="1">
    <location>
        <begin position="63"/>
        <end position="84"/>
    </location>
</feature>
<evidence type="ECO:0000313" key="2">
    <source>
        <dbReference type="EMBL" id="MCO1659412.1"/>
    </source>
</evidence>
<organism evidence="2 3">
    <name type="scientific">Pseudonocardia humida</name>
    <dbReference type="NCBI Taxonomy" id="2800819"/>
    <lineage>
        <taxon>Bacteria</taxon>
        <taxon>Bacillati</taxon>
        <taxon>Actinomycetota</taxon>
        <taxon>Actinomycetes</taxon>
        <taxon>Pseudonocardiales</taxon>
        <taxon>Pseudonocardiaceae</taxon>
        <taxon>Pseudonocardia</taxon>
    </lineage>
</organism>
<feature type="transmembrane region" description="Helical" evidence="1">
    <location>
        <begin position="344"/>
        <end position="361"/>
    </location>
</feature>
<gene>
    <name evidence="2" type="ORF">KDL28_30505</name>
</gene>
<dbReference type="PANTHER" id="PTHR23530:SF1">
    <property type="entry name" value="PERMEASE, MAJOR FACILITATOR SUPERFAMILY-RELATED"/>
    <property type="match status" value="1"/>
</dbReference>
<sequence length="384" mass="38695">MPIYPLYALLFVDSGLSDLQISLLFALWSAVGVVFEVPSGVLADRFSRRGCLVAGDLVRAVGFAAWVLLPEFAGFAVGFVLWGIGSSLASGAQEALLYDGLVAAGAKEHYAVVNGRVSAAELTSQLPAAAAGTVLFSLGGYALAGWVSVGVALAAAVLAARIPEAPRVGEDDADDDEGDDLGYLATLRVGLREAAARPGVRAVLVAVMAVAAFDAVEEYFPLAVASWGVPVAWVPIVDLPIVLAGVLGAALAGLVNRLGAGAIGALLAAAMLLLGGAGLLAHPAGVAAVALFYGIYRAIVVVCDARLQDRIASRSRATVTSVAGLGTDLVSFAIYAAWVVGEVVALAVLGLLVAAVLPRLLRSRPSAPTPGSAPLPGGDVPGGG</sequence>
<dbReference type="InterPro" id="IPR011701">
    <property type="entry name" value="MFS"/>
</dbReference>
<dbReference type="SUPFAM" id="SSF103473">
    <property type="entry name" value="MFS general substrate transporter"/>
    <property type="match status" value="1"/>
</dbReference>
<accession>A0ABT1A8Q7</accession>
<dbReference type="Proteomes" id="UP001165283">
    <property type="component" value="Unassembled WGS sequence"/>
</dbReference>
<feature type="transmembrane region" description="Helical" evidence="1">
    <location>
        <begin position="202"/>
        <end position="220"/>
    </location>
</feature>
<dbReference type="Gene3D" id="1.20.1250.20">
    <property type="entry name" value="MFS general substrate transporter like domains"/>
    <property type="match status" value="1"/>
</dbReference>
<proteinExistence type="predicted"/>
<keyword evidence="3" id="KW-1185">Reference proteome</keyword>
<evidence type="ECO:0000256" key="1">
    <source>
        <dbReference type="SAM" id="Phobius"/>
    </source>
</evidence>
<evidence type="ECO:0000313" key="3">
    <source>
        <dbReference type="Proteomes" id="UP001165283"/>
    </source>
</evidence>